<evidence type="ECO:0000313" key="2">
    <source>
        <dbReference type="EMBL" id="MDW4574491.1"/>
    </source>
</evidence>
<name>A0ABU4H560_9MICO</name>
<feature type="compositionally biased region" description="Acidic residues" evidence="1">
    <location>
        <begin position="42"/>
        <end position="51"/>
    </location>
</feature>
<organism evidence="2 3">
    <name type="scientific">Microbacterium arthrosphaerae</name>
    <dbReference type="NCBI Taxonomy" id="792652"/>
    <lineage>
        <taxon>Bacteria</taxon>
        <taxon>Bacillati</taxon>
        <taxon>Actinomycetota</taxon>
        <taxon>Actinomycetes</taxon>
        <taxon>Micrococcales</taxon>
        <taxon>Microbacteriaceae</taxon>
        <taxon>Microbacterium</taxon>
    </lineage>
</organism>
<keyword evidence="3" id="KW-1185">Reference proteome</keyword>
<accession>A0ABU4H560</accession>
<proteinExistence type="predicted"/>
<protein>
    <submittedName>
        <fullName evidence="2">Uncharacterized protein</fullName>
    </submittedName>
</protein>
<dbReference type="EMBL" id="JAWQEV010000008">
    <property type="protein sequence ID" value="MDW4574491.1"/>
    <property type="molecule type" value="Genomic_DNA"/>
</dbReference>
<dbReference type="RefSeq" id="WP_318354985.1">
    <property type="nucleotide sequence ID" value="NZ_JAWQEV010000008.1"/>
</dbReference>
<feature type="region of interest" description="Disordered" evidence="1">
    <location>
        <begin position="1"/>
        <end position="51"/>
    </location>
</feature>
<evidence type="ECO:0000313" key="3">
    <source>
        <dbReference type="Proteomes" id="UP001283109"/>
    </source>
</evidence>
<reference evidence="2 3" key="1">
    <citation type="submission" date="2023-11" db="EMBL/GenBank/DDBJ databases">
        <title>Draft genome sequence of Microbacterium arthrosphaerae JCM 30492.</title>
        <authorList>
            <person name="Zhang G."/>
            <person name="Ding Y."/>
        </authorList>
    </citation>
    <scope>NUCLEOTIDE SEQUENCE [LARGE SCALE GENOMIC DNA]</scope>
    <source>
        <strain evidence="2 3">JCM 30492</strain>
    </source>
</reference>
<sequence>MTDATLPPQEPGPEPDTTTAAESDHPDDDLESEAAPAMLDRDDNDVEPLEP</sequence>
<comment type="caution">
    <text evidence="2">The sequence shown here is derived from an EMBL/GenBank/DDBJ whole genome shotgun (WGS) entry which is preliminary data.</text>
</comment>
<dbReference type="Proteomes" id="UP001283109">
    <property type="component" value="Unassembled WGS sequence"/>
</dbReference>
<evidence type="ECO:0000256" key="1">
    <source>
        <dbReference type="SAM" id="MobiDB-lite"/>
    </source>
</evidence>
<gene>
    <name evidence="2" type="ORF">R8Z58_17075</name>
</gene>